<dbReference type="STRING" id="1121357.SAMN05661109_02030"/>
<dbReference type="SUPFAM" id="SSF46689">
    <property type="entry name" value="Homeodomain-like"/>
    <property type="match status" value="1"/>
</dbReference>
<feature type="region of interest" description="Disordered" evidence="1">
    <location>
        <begin position="64"/>
        <end position="94"/>
    </location>
</feature>
<dbReference type="GO" id="GO:0004803">
    <property type="term" value="F:transposase activity"/>
    <property type="evidence" value="ECO:0007669"/>
    <property type="project" value="InterPro"/>
</dbReference>
<dbReference type="Proteomes" id="UP000198929">
    <property type="component" value="Unassembled WGS sequence"/>
</dbReference>
<evidence type="ECO:0000256" key="1">
    <source>
        <dbReference type="SAM" id="MobiDB-lite"/>
    </source>
</evidence>
<dbReference type="RefSeq" id="WP_157728311.1">
    <property type="nucleotide sequence ID" value="NZ_CP047199.1"/>
</dbReference>
<organism evidence="2 3">
    <name type="scientific">Corynebacterium cystitidis DSM 20524</name>
    <dbReference type="NCBI Taxonomy" id="1121357"/>
    <lineage>
        <taxon>Bacteria</taxon>
        <taxon>Bacillati</taxon>
        <taxon>Actinomycetota</taxon>
        <taxon>Actinomycetes</taxon>
        <taxon>Mycobacteriales</taxon>
        <taxon>Corynebacteriaceae</taxon>
        <taxon>Corynebacterium</taxon>
    </lineage>
</organism>
<dbReference type="GO" id="GO:0003677">
    <property type="term" value="F:DNA binding"/>
    <property type="evidence" value="ECO:0007669"/>
    <property type="project" value="InterPro"/>
</dbReference>
<sequence length="94" mass="10281">MLGKTRAEVAVEYDIATSTLGRWVAQQQGTAGTGSGSHRRKADPNLDDPAEMTKRIAELERENEFLKKQPPCLPRSTNPGHLSGDLPLWANKAP</sequence>
<feature type="region of interest" description="Disordered" evidence="1">
    <location>
        <begin position="24"/>
        <end position="49"/>
    </location>
</feature>
<dbReference type="InterPro" id="IPR009057">
    <property type="entry name" value="Homeodomain-like_sf"/>
</dbReference>
<reference evidence="3" key="1">
    <citation type="submission" date="2016-10" db="EMBL/GenBank/DDBJ databases">
        <authorList>
            <person name="Varghese N."/>
            <person name="Submissions S."/>
        </authorList>
    </citation>
    <scope>NUCLEOTIDE SEQUENCE [LARGE SCALE GENOMIC DNA]</scope>
    <source>
        <strain evidence="3">DSM 20524</strain>
    </source>
</reference>
<dbReference type="GO" id="GO:0006313">
    <property type="term" value="P:DNA transposition"/>
    <property type="evidence" value="ECO:0007669"/>
    <property type="project" value="InterPro"/>
</dbReference>
<name>A0A1H9V3F9_9CORY</name>
<dbReference type="EMBL" id="FOGQ01000010">
    <property type="protein sequence ID" value="SES15833.1"/>
    <property type="molecule type" value="Genomic_DNA"/>
</dbReference>
<evidence type="ECO:0000313" key="2">
    <source>
        <dbReference type="EMBL" id="SES15833.1"/>
    </source>
</evidence>
<gene>
    <name evidence="2" type="ORF">SAMN05661109_02030</name>
</gene>
<protein>
    <submittedName>
        <fullName evidence="2">Transposase</fullName>
    </submittedName>
</protein>
<dbReference type="AlphaFoldDB" id="A0A1H9V3F9"/>
<proteinExistence type="predicted"/>
<keyword evidence="3" id="KW-1185">Reference proteome</keyword>
<dbReference type="Gene3D" id="1.10.10.60">
    <property type="entry name" value="Homeodomain-like"/>
    <property type="match status" value="1"/>
</dbReference>
<evidence type="ECO:0000313" key="3">
    <source>
        <dbReference type="Proteomes" id="UP000198929"/>
    </source>
</evidence>
<accession>A0A1H9V3F9</accession>